<dbReference type="InterPro" id="IPR052515">
    <property type="entry name" value="Gfo/Idh/MocA_Oxidoreductase"/>
</dbReference>
<accession>A0A7D5P3D8</accession>
<name>A0A7D5P3D8_9EURY</name>
<dbReference type="Proteomes" id="UP000509667">
    <property type="component" value="Chromosome"/>
</dbReference>
<proteinExistence type="predicted"/>
<gene>
    <name evidence="3" type="ORF">HZS55_03825</name>
</gene>
<dbReference type="PANTHER" id="PTHR43249">
    <property type="entry name" value="UDP-N-ACETYL-2-AMINO-2-DEOXY-D-GLUCURONATE OXIDASE"/>
    <property type="match status" value="1"/>
</dbReference>
<dbReference type="OrthoDB" id="282474at2157"/>
<evidence type="ECO:0000313" key="3">
    <source>
        <dbReference type="EMBL" id="QLH76485.1"/>
    </source>
</evidence>
<protein>
    <submittedName>
        <fullName evidence="3">Gfo/Idh/MocA family oxidoreductase</fullName>
    </submittedName>
</protein>
<evidence type="ECO:0000259" key="2">
    <source>
        <dbReference type="Pfam" id="PF22725"/>
    </source>
</evidence>
<dbReference type="InterPro" id="IPR000683">
    <property type="entry name" value="Gfo/Idh/MocA-like_OxRdtase_N"/>
</dbReference>
<sequence length="319" mass="34513">MTVDIAFVGAGGIAQWQHFDNLESIDDARIVGICDVDEETAESAAERFDAPAFTDHHECYAETDPDAVFVCLPPFAHEDQEIAAAERGYDLFVEKPLALSTEKAREIEAAIEDNDVLAQVGYDWRYSAGVERAREILSGRDVGYVDGYWWGGVAGGEDHWWRHAEQSGGQVVEQATHVYDTVRHLVGDVDRVSAAGSHRLADEVDFSDATSATMTHENGAVSHVSTTCAAEDDKHGLEVVADGATIEVTEQSVSGVVDGEEIDEAFDRNPYAAEVESFVDAVASGDGAGLRSPYADARRTFDLTLAVTESIEDGEPIEL</sequence>
<dbReference type="AlphaFoldDB" id="A0A7D5P3D8"/>
<dbReference type="SUPFAM" id="SSF55347">
    <property type="entry name" value="Glyceraldehyde-3-phosphate dehydrogenase-like, C-terminal domain"/>
    <property type="match status" value="1"/>
</dbReference>
<evidence type="ECO:0000313" key="4">
    <source>
        <dbReference type="Proteomes" id="UP000509667"/>
    </source>
</evidence>
<dbReference type="GeneID" id="56076962"/>
<dbReference type="KEGG" id="hrr:HZS55_03825"/>
<feature type="domain" description="Gfo/Idh/MocA-like oxidoreductase N-terminal" evidence="1">
    <location>
        <begin position="4"/>
        <end position="122"/>
    </location>
</feature>
<feature type="domain" description="GFO/IDH/MocA-like oxidoreductase" evidence="2">
    <location>
        <begin position="153"/>
        <end position="246"/>
    </location>
</feature>
<dbReference type="Pfam" id="PF01408">
    <property type="entry name" value="GFO_IDH_MocA"/>
    <property type="match status" value="1"/>
</dbReference>
<dbReference type="InterPro" id="IPR036291">
    <property type="entry name" value="NAD(P)-bd_dom_sf"/>
</dbReference>
<evidence type="ECO:0000259" key="1">
    <source>
        <dbReference type="Pfam" id="PF01408"/>
    </source>
</evidence>
<dbReference type="Gene3D" id="3.40.50.720">
    <property type="entry name" value="NAD(P)-binding Rossmann-like Domain"/>
    <property type="match status" value="1"/>
</dbReference>
<dbReference type="RefSeq" id="WP_179910423.1">
    <property type="nucleotide sequence ID" value="NZ_CP058910.1"/>
</dbReference>
<dbReference type="PANTHER" id="PTHR43249:SF1">
    <property type="entry name" value="D-GLUCOSIDE 3-DEHYDROGENASE"/>
    <property type="match status" value="1"/>
</dbReference>
<keyword evidence="4" id="KW-1185">Reference proteome</keyword>
<reference evidence="3 4" key="1">
    <citation type="submission" date="2020-07" db="EMBL/GenBank/DDBJ databases">
        <title>Halosimplex pelagicum sp. nov. and Halosimplex rubrum sp. nov., isolated from salted brown alga Laminaria, and emended description of the genus Halosimplex.</title>
        <authorList>
            <person name="Cui H."/>
        </authorList>
    </citation>
    <scope>NUCLEOTIDE SEQUENCE [LARGE SCALE GENOMIC DNA]</scope>
    <source>
        <strain evidence="3 4">R27</strain>
    </source>
</reference>
<dbReference type="SUPFAM" id="SSF51735">
    <property type="entry name" value="NAD(P)-binding Rossmann-fold domains"/>
    <property type="match status" value="1"/>
</dbReference>
<dbReference type="GO" id="GO:0000166">
    <property type="term" value="F:nucleotide binding"/>
    <property type="evidence" value="ECO:0007669"/>
    <property type="project" value="InterPro"/>
</dbReference>
<dbReference type="EMBL" id="CP058910">
    <property type="protein sequence ID" value="QLH76485.1"/>
    <property type="molecule type" value="Genomic_DNA"/>
</dbReference>
<dbReference type="Pfam" id="PF22725">
    <property type="entry name" value="GFO_IDH_MocA_C3"/>
    <property type="match status" value="1"/>
</dbReference>
<dbReference type="Gene3D" id="3.30.360.10">
    <property type="entry name" value="Dihydrodipicolinate Reductase, domain 2"/>
    <property type="match status" value="1"/>
</dbReference>
<dbReference type="InterPro" id="IPR055170">
    <property type="entry name" value="GFO_IDH_MocA-like_dom"/>
</dbReference>
<organism evidence="3 4">
    <name type="scientific">Halosimplex rubrum</name>
    <dbReference type="NCBI Taxonomy" id="869889"/>
    <lineage>
        <taxon>Archaea</taxon>
        <taxon>Methanobacteriati</taxon>
        <taxon>Methanobacteriota</taxon>
        <taxon>Stenosarchaea group</taxon>
        <taxon>Halobacteria</taxon>
        <taxon>Halobacteriales</taxon>
        <taxon>Haloarculaceae</taxon>
        <taxon>Halosimplex</taxon>
    </lineage>
</organism>